<feature type="compositionally biased region" description="Basic residues" evidence="2">
    <location>
        <begin position="541"/>
        <end position="550"/>
    </location>
</feature>
<dbReference type="Pfam" id="PF04434">
    <property type="entry name" value="SWIM"/>
    <property type="match status" value="1"/>
</dbReference>
<dbReference type="PANTHER" id="PTHR45629">
    <property type="entry name" value="SNF2/RAD54 FAMILY MEMBER"/>
    <property type="match status" value="1"/>
</dbReference>
<dbReference type="GO" id="GO:0015616">
    <property type="term" value="F:DNA translocase activity"/>
    <property type="evidence" value="ECO:0007669"/>
    <property type="project" value="TreeGrafter"/>
</dbReference>
<dbReference type="InterPro" id="IPR038718">
    <property type="entry name" value="SNF2-like_sf"/>
</dbReference>
<dbReference type="InterPro" id="IPR027417">
    <property type="entry name" value="P-loop_NTPase"/>
</dbReference>
<comment type="caution">
    <text evidence="5">The sequence shown here is derived from an EMBL/GenBank/DDBJ whole genome shotgun (WGS) entry which is preliminary data.</text>
</comment>
<keyword evidence="1" id="KW-0863">Zinc-finger</keyword>
<organism evidence="5 6">
    <name type="scientific">Streptomyces dysideae</name>
    <dbReference type="NCBI Taxonomy" id="909626"/>
    <lineage>
        <taxon>Bacteria</taxon>
        <taxon>Bacillati</taxon>
        <taxon>Actinomycetota</taxon>
        <taxon>Actinomycetes</taxon>
        <taxon>Kitasatosporales</taxon>
        <taxon>Streptomycetaceae</taxon>
        <taxon>Streptomyces</taxon>
    </lineage>
</organism>
<keyword evidence="1" id="KW-0479">Metal-binding</keyword>
<dbReference type="Proteomes" id="UP000053260">
    <property type="component" value="Unassembled WGS sequence"/>
</dbReference>
<dbReference type="AlphaFoldDB" id="A0A101UZK8"/>
<reference evidence="5 6" key="1">
    <citation type="submission" date="2015-10" db="EMBL/GenBank/DDBJ databases">
        <title>Draft genome sequence of Streptomyces sp. RV15, isolated from a marine sponge.</title>
        <authorList>
            <person name="Ruckert C."/>
            <person name="Abdelmohsen U.R."/>
            <person name="Winkler A."/>
            <person name="Hentschel U."/>
            <person name="Kalinowski J."/>
            <person name="Kampfer P."/>
            <person name="Glaeser S."/>
        </authorList>
    </citation>
    <scope>NUCLEOTIDE SEQUENCE [LARGE SCALE GENOMIC DNA]</scope>
    <source>
        <strain evidence="5 6">RV15</strain>
    </source>
</reference>
<dbReference type="GO" id="GO:0008270">
    <property type="term" value="F:zinc ion binding"/>
    <property type="evidence" value="ECO:0007669"/>
    <property type="project" value="UniProtKB-KW"/>
</dbReference>
<keyword evidence="6" id="KW-1185">Reference proteome</keyword>
<feature type="compositionally biased region" description="Pro residues" evidence="2">
    <location>
        <begin position="579"/>
        <end position="592"/>
    </location>
</feature>
<keyword evidence="1" id="KW-0862">Zinc</keyword>
<accession>A0A101UZK8</accession>
<dbReference type="SUPFAM" id="SSF52540">
    <property type="entry name" value="P-loop containing nucleoside triphosphate hydrolases"/>
    <property type="match status" value="2"/>
</dbReference>
<evidence type="ECO:0000256" key="1">
    <source>
        <dbReference type="PROSITE-ProRule" id="PRU00325"/>
    </source>
</evidence>
<feature type="compositionally biased region" description="Basic residues" evidence="2">
    <location>
        <begin position="515"/>
        <end position="532"/>
    </location>
</feature>
<dbReference type="Pfam" id="PF00176">
    <property type="entry name" value="SNF2-rel_dom"/>
    <property type="match status" value="1"/>
</dbReference>
<dbReference type="InterPro" id="IPR050496">
    <property type="entry name" value="SNF2_RAD54_helicase_repair"/>
</dbReference>
<feature type="domain" description="SWIM-type" evidence="3">
    <location>
        <begin position="395"/>
        <end position="423"/>
    </location>
</feature>
<evidence type="ECO:0000259" key="4">
    <source>
        <dbReference type="PROSITE" id="PS51192"/>
    </source>
</evidence>
<dbReference type="PROSITE" id="PS50966">
    <property type="entry name" value="ZF_SWIM"/>
    <property type="match status" value="1"/>
</dbReference>
<dbReference type="PANTHER" id="PTHR45629:SF7">
    <property type="entry name" value="DNA EXCISION REPAIR PROTEIN ERCC-6-RELATED"/>
    <property type="match status" value="1"/>
</dbReference>
<dbReference type="EMBL" id="LMXB01000048">
    <property type="protein sequence ID" value="KUO19752.1"/>
    <property type="molecule type" value="Genomic_DNA"/>
</dbReference>
<dbReference type="InterPro" id="IPR000330">
    <property type="entry name" value="SNF2_N"/>
</dbReference>
<dbReference type="Gene3D" id="3.40.50.300">
    <property type="entry name" value="P-loop containing nucleotide triphosphate hydrolases"/>
    <property type="match status" value="1"/>
</dbReference>
<evidence type="ECO:0000259" key="3">
    <source>
        <dbReference type="PROSITE" id="PS50966"/>
    </source>
</evidence>
<dbReference type="InterPro" id="IPR007527">
    <property type="entry name" value="Znf_SWIM"/>
</dbReference>
<name>A0A101UZK8_9ACTN</name>
<feature type="region of interest" description="Disordered" evidence="2">
    <location>
        <begin position="455"/>
        <end position="592"/>
    </location>
</feature>
<evidence type="ECO:0000313" key="6">
    <source>
        <dbReference type="Proteomes" id="UP000053260"/>
    </source>
</evidence>
<dbReference type="GO" id="GO:0005524">
    <property type="term" value="F:ATP binding"/>
    <property type="evidence" value="ECO:0007669"/>
    <property type="project" value="InterPro"/>
</dbReference>
<sequence>MVSALVSFASVQRHPGPLHRLFQHRSERSRPSVDSRTKAARFAPLTPVRRYHGGDRHLKDLAGDEIVLVTYGVLRRDREVLAETAWSLVAADEAQHVKNPYAVTARELRALPARARVALTGTPVENNLSELWALLDWTIPGLLGSLTAFRDRHARAIEAGEDPEAAERLSRLVRPFFLRRKKSDPGIAPELPPKTETDHVVPLTAEQTGLYEAQVRETMAKFAESEGIARRGLVLKLLTALKQICNHPAQYLREHGLRQSTPLRGRSGKLDLLDEPLDTITAEGESVLVFTQYKQMASLLENHLAERGVPTLFLHGAMVGPVTVAPGKVNAAVQGSRPRPYRSSVHLPVLTDPQWDTLLDTIAARAGHLAALLDDEMPAELVDDARHAGVPLLPLPTELDPECSCPDWGYPCKHAAALCYAIAATIGTDPFVLFALRGRGREEVFAQLRALRTAAQETAAPPAPGRHPGRRRVRPLGRRAPRTARTPGTRRPHHSTARRPATRHRPGRRGPGTPHGRRHRGRRPAPRGRHRRPAPDPAPGRRPRRRKQPRSRVVPPPDPEHQRHIHCLRMSHRRLAPRASPPPNSPTPPTRR</sequence>
<dbReference type="Gene3D" id="3.40.50.10810">
    <property type="entry name" value="Tandem AAA-ATPase domain"/>
    <property type="match status" value="1"/>
</dbReference>
<gene>
    <name evidence="5" type="ORF">AQJ91_18235</name>
</gene>
<dbReference type="PROSITE" id="PS51192">
    <property type="entry name" value="HELICASE_ATP_BIND_1"/>
    <property type="match status" value="1"/>
</dbReference>
<protein>
    <recommendedName>
        <fullName evidence="7">SWIM-type domain-containing protein</fullName>
    </recommendedName>
</protein>
<evidence type="ECO:0008006" key="7">
    <source>
        <dbReference type="Google" id="ProtNLM"/>
    </source>
</evidence>
<dbReference type="InterPro" id="IPR014001">
    <property type="entry name" value="Helicase_ATP-bd"/>
</dbReference>
<evidence type="ECO:0000313" key="5">
    <source>
        <dbReference type="EMBL" id="KUO19752.1"/>
    </source>
</evidence>
<feature type="compositionally biased region" description="Basic residues" evidence="2">
    <location>
        <begin position="467"/>
        <end position="508"/>
    </location>
</feature>
<feature type="compositionally biased region" description="Basic residues" evidence="2">
    <location>
        <begin position="563"/>
        <end position="576"/>
    </location>
</feature>
<dbReference type="STRING" id="909626.AQJ91_18235"/>
<feature type="domain" description="Helicase ATP-binding" evidence="4">
    <location>
        <begin position="66"/>
        <end position="141"/>
    </location>
</feature>
<proteinExistence type="predicted"/>
<evidence type="ECO:0000256" key="2">
    <source>
        <dbReference type="SAM" id="MobiDB-lite"/>
    </source>
</evidence>